<dbReference type="STRING" id="29542.A6070_13550"/>
<protein>
    <recommendedName>
        <fullName evidence="4">Lipoprotein</fullName>
    </recommendedName>
</protein>
<keyword evidence="1" id="KW-0175">Coiled coil</keyword>
<keyword evidence="3" id="KW-1185">Reference proteome</keyword>
<dbReference type="AlphaFoldDB" id="A0A1L3GF28"/>
<dbReference type="EMBL" id="CP015518">
    <property type="protein sequence ID" value="APG24445.1"/>
    <property type="molecule type" value="Genomic_DNA"/>
</dbReference>
<evidence type="ECO:0000313" key="2">
    <source>
        <dbReference type="EMBL" id="APG24445.1"/>
    </source>
</evidence>
<name>A0A1L3GF28_SYNAC</name>
<dbReference type="KEGG" id="pace:A6070_13550"/>
<accession>A0A1L3GF28</accession>
<dbReference type="Proteomes" id="UP000182264">
    <property type="component" value="Chromosome"/>
</dbReference>
<organism evidence="2 3">
    <name type="scientific">Syntrophotalea acetylenica</name>
    <name type="common">Pelobacter acetylenicus</name>
    <dbReference type="NCBI Taxonomy" id="29542"/>
    <lineage>
        <taxon>Bacteria</taxon>
        <taxon>Pseudomonadati</taxon>
        <taxon>Thermodesulfobacteriota</taxon>
        <taxon>Desulfuromonadia</taxon>
        <taxon>Desulfuromonadales</taxon>
        <taxon>Syntrophotaleaceae</taxon>
        <taxon>Syntrophotalea</taxon>
    </lineage>
</organism>
<dbReference type="PROSITE" id="PS51257">
    <property type="entry name" value="PROKAR_LIPOPROTEIN"/>
    <property type="match status" value="1"/>
</dbReference>
<dbReference type="RefSeq" id="WP_072286285.1">
    <property type="nucleotide sequence ID" value="NZ_CP015455.1"/>
</dbReference>
<evidence type="ECO:0008006" key="4">
    <source>
        <dbReference type="Google" id="ProtNLM"/>
    </source>
</evidence>
<proteinExistence type="predicted"/>
<evidence type="ECO:0000313" key="3">
    <source>
        <dbReference type="Proteomes" id="UP000182264"/>
    </source>
</evidence>
<feature type="coiled-coil region" evidence="1">
    <location>
        <begin position="132"/>
        <end position="183"/>
    </location>
</feature>
<dbReference type="OrthoDB" id="9964492at2"/>
<gene>
    <name evidence="2" type="ORF">A7E75_04905</name>
</gene>
<evidence type="ECO:0000256" key="1">
    <source>
        <dbReference type="SAM" id="Coils"/>
    </source>
</evidence>
<sequence length="184" mass="21077">MKPTGTTGCVRSIVALLLLASTAGCGVFPRVTWPQLPNGSMTVETALDDYQKAQTLSPAKAAREMTRLRQTYRRHPDDETLFQLVALAVQPGRSQADRQLALELLRDYRRREPGDQRLLVLASMLEGRLAEQLQLTSERDRARQQAQDLETRGRELEIKNRELQEKLRALENIEKILRQRESER</sequence>
<reference evidence="2 3" key="1">
    <citation type="journal article" date="2017" name="Genome Announc.">
        <title>Complete Genome Sequences of Two Acetylene-Fermenting Pelobacter acetylenicus Strains.</title>
        <authorList>
            <person name="Sutton J.M."/>
            <person name="Baesman S.M."/>
            <person name="Fierst J.L."/>
            <person name="Poret-Peterson A.T."/>
            <person name="Oremland R.S."/>
            <person name="Dunlap D.S."/>
            <person name="Akob D.M."/>
        </authorList>
    </citation>
    <scope>NUCLEOTIDE SEQUENCE [LARGE SCALE GENOMIC DNA]</scope>
    <source>
        <strain evidence="2 3">DSM 3247</strain>
    </source>
</reference>